<dbReference type="NCBIfam" id="TIGR04121">
    <property type="entry name" value="DEXH_lig_assoc"/>
    <property type="match status" value="1"/>
</dbReference>
<dbReference type="Pfam" id="PF08494">
    <property type="entry name" value="DEAD_assoc"/>
    <property type="match status" value="1"/>
</dbReference>
<keyword evidence="15" id="KW-1185">Reference proteome</keyword>
<evidence type="ECO:0000259" key="11">
    <source>
        <dbReference type="PROSITE" id="PS51194"/>
    </source>
</evidence>
<evidence type="ECO:0000256" key="7">
    <source>
        <dbReference type="ARBA" id="ARBA00023204"/>
    </source>
</evidence>
<keyword evidence="3" id="KW-0378">Hydrolase</keyword>
<dbReference type="Gene3D" id="3.40.50.300">
    <property type="entry name" value="P-loop containing nucleotide triphosphate hydrolases"/>
    <property type="match status" value="2"/>
</dbReference>
<dbReference type="Pfam" id="PF00270">
    <property type="entry name" value="DEAD"/>
    <property type="match status" value="1"/>
</dbReference>
<name>A0A0N0UND6_9FLAO</name>
<sequence>MKQTRKLSNFKQTQGYQIIQNWMEEKGHEPFSFQSQTWERFHNNFSGMVVAPTGFGKTFSVFLGVVIDYLNHPNKYKKGLKLIWISPLRSLAKDLAKAMNDVVEEIGLDWAVEVRNGDTPTKDRRRQERLMPDVLLTTPETLHLLFSQKKNSRWFKNVNCIAVDEWHELLGSKRGVLTELAIARIRNLSPSLRIWGISATIGNLEEAKDVLIPYEVKTTMIRAKEKKRIKITSLLPDQVEELSWAGHLGKQMSSKIIPIIYENTTTLIFTNTRNQSELWYQIIIDEEPDLIGQIAIHHGSIDKVQRNWIEEAISKGLLKAVVCTSSLDLGVDFKPVDCVIQIGSAKGIARFMQRAGRSGHSPFETSKMYAVPTHSLQLIEVAAVKEAVKQNEIEARQPYVLTYDILVQFLVTLAVGEGFKPEETYEFIKQIHAFHFLTKEEFDWCIHFITQGGNTLKSYEEFHKVVLDDDGFYRVKSRRIAMNHRMNIGVIVSEVMLFVKFFSGGYIGMVEEYFISKLKKGDAFVLGGKVVEIQQIKDMTVLVKRSKKKKAITPSWMGGRLPLTSGLTHFLRLKLSEALTPNNREKELKFLHPLLKRQEANSHIPRHDEFLIEMIETKEGFHLFAYPFEGRLVHEIMASLIAYRISQIKKLTFTIAMNDYGFELLSDQEIPLTEDNMNAIFSKENLIKDVTASINASEMASRKFRDIAVVAGLVIQTQPGNRKTNKSLQSSSGLIFRVLNDYEPSNLLLKQAYNEVFDYELEKVRLQAAFQRISNSKIILKKARNFTPLSFPLKVDSLRGTMSNEDLSKRIERIQKQALK</sequence>
<reference evidence="12 14" key="1">
    <citation type="submission" date="2015-07" db="EMBL/GenBank/DDBJ databases">
        <title>Genome of Polaribacter dokdonenesis DSW-5, isolated from seawater off Dokdo in Korea.</title>
        <authorList>
            <person name="Yoon K."/>
            <person name="Song J.Y."/>
            <person name="Kim J.F."/>
        </authorList>
    </citation>
    <scope>NUCLEOTIDE SEQUENCE [LARGE SCALE GENOMIC DNA]</scope>
    <source>
        <strain evidence="12 14">DSW-5</strain>
    </source>
</reference>
<dbReference type="CDD" id="cd18796">
    <property type="entry name" value="SF2_C_LHR"/>
    <property type="match status" value="1"/>
</dbReference>
<comment type="similarity">
    <text evidence="9">Belongs to the Lhr helicase family. Lhr-Core subfamily.</text>
</comment>
<keyword evidence="8" id="KW-0413">Isomerase</keyword>
<protein>
    <submittedName>
        <fullName evidence="13">ATP-dependent helicase Lhr and Lhr-like helicase</fullName>
    </submittedName>
    <submittedName>
        <fullName evidence="12">DEAD/DEAH box helicase</fullName>
    </submittedName>
</protein>
<gene>
    <name evidence="12" type="ORF">I602_927</name>
    <name evidence="13" type="ORF">SAMN05444353_0849</name>
</gene>
<dbReference type="STRING" id="1300348.I602_927"/>
<dbReference type="GO" id="GO:0005524">
    <property type="term" value="F:ATP binding"/>
    <property type="evidence" value="ECO:0007669"/>
    <property type="project" value="UniProtKB-KW"/>
</dbReference>
<dbReference type="Proteomes" id="UP000183071">
    <property type="component" value="Unassembled WGS sequence"/>
</dbReference>
<evidence type="ECO:0000313" key="15">
    <source>
        <dbReference type="Proteomes" id="UP000183071"/>
    </source>
</evidence>
<dbReference type="PANTHER" id="PTHR47962">
    <property type="entry name" value="ATP-DEPENDENT HELICASE LHR-RELATED-RELATED"/>
    <property type="match status" value="1"/>
</dbReference>
<dbReference type="InterPro" id="IPR014001">
    <property type="entry name" value="Helicase_ATP-bd"/>
</dbReference>
<comment type="caution">
    <text evidence="12">The sequence shown here is derived from an EMBL/GenBank/DDBJ whole genome shotgun (WGS) entry which is preliminary data.</text>
</comment>
<dbReference type="InterPro" id="IPR045628">
    <property type="entry name" value="Lhr_WH_dom"/>
</dbReference>
<dbReference type="PROSITE" id="PS51194">
    <property type="entry name" value="HELICASE_CTER"/>
    <property type="match status" value="1"/>
</dbReference>
<keyword evidence="4 12" id="KW-0347">Helicase</keyword>
<keyword evidence="2" id="KW-0227">DNA damage</keyword>
<dbReference type="InterPro" id="IPR013701">
    <property type="entry name" value="Lhr-like_DEAD/DEAH_assoc"/>
</dbReference>
<dbReference type="Proteomes" id="UP000037716">
    <property type="component" value="Unassembled WGS sequence"/>
</dbReference>
<keyword evidence="1" id="KW-0547">Nucleotide-binding</keyword>
<evidence type="ECO:0000259" key="10">
    <source>
        <dbReference type="PROSITE" id="PS51192"/>
    </source>
</evidence>
<organism evidence="12 14">
    <name type="scientific">Polaribacter dokdonensis DSW-5</name>
    <dbReference type="NCBI Taxonomy" id="1300348"/>
    <lineage>
        <taxon>Bacteria</taxon>
        <taxon>Pseudomonadati</taxon>
        <taxon>Bacteroidota</taxon>
        <taxon>Flavobacteriia</taxon>
        <taxon>Flavobacteriales</taxon>
        <taxon>Flavobacteriaceae</taxon>
    </lineage>
</organism>
<evidence type="ECO:0000313" key="14">
    <source>
        <dbReference type="Proteomes" id="UP000037716"/>
    </source>
</evidence>
<accession>A0A0N0UND6</accession>
<dbReference type="InterPro" id="IPR011545">
    <property type="entry name" value="DEAD/DEAH_box_helicase_dom"/>
</dbReference>
<keyword evidence="6" id="KW-0238">DNA-binding</keyword>
<dbReference type="InterPro" id="IPR026362">
    <property type="entry name" value="DEXH_lig_assoc"/>
</dbReference>
<dbReference type="InterPro" id="IPR027417">
    <property type="entry name" value="P-loop_NTPase"/>
</dbReference>
<dbReference type="PANTHER" id="PTHR47962:SF3">
    <property type="entry name" value="LARGE ATP-DEPENDENT HELICASE-RELATED PROTEIN"/>
    <property type="match status" value="1"/>
</dbReference>
<evidence type="ECO:0000313" key="12">
    <source>
        <dbReference type="EMBL" id="KOY51367.1"/>
    </source>
</evidence>
<dbReference type="GO" id="GO:0003677">
    <property type="term" value="F:DNA binding"/>
    <property type="evidence" value="ECO:0007669"/>
    <property type="project" value="UniProtKB-KW"/>
</dbReference>
<dbReference type="EMBL" id="LGBR01000001">
    <property type="protein sequence ID" value="KOY51367.1"/>
    <property type="molecule type" value="Genomic_DNA"/>
</dbReference>
<dbReference type="GO" id="GO:0004386">
    <property type="term" value="F:helicase activity"/>
    <property type="evidence" value="ECO:0007669"/>
    <property type="project" value="UniProtKB-KW"/>
</dbReference>
<dbReference type="PROSITE" id="PS51192">
    <property type="entry name" value="HELICASE_ATP_BIND_1"/>
    <property type="match status" value="1"/>
</dbReference>
<dbReference type="Pfam" id="PF00271">
    <property type="entry name" value="Helicase_C"/>
    <property type="match status" value="1"/>
</dbReference>
<evidence type="ECO:0000256" key="1">
    <source>
        <dbReference type="ARBA" id="ARBA00022741"/>
    </source>
</evidence>
<dbReference type="Pfam" id="PF19306">
    <property type="entry name" value="WHD_Lhr"/>
    <property type="match status" value="1"/>
</dbReference>
<dbReference type="PIRSF" id="PIRSF037307">
    <property type="entry name" value="Lhr-like_helic_prd"/>
    <property type="match status" value="1"/>
</dbReference>
<proteinExistence type="inferred from homology"/>
<keyword evidence="5" id="KW-0067">ATP-binding</keyword>
<dbReference type="SMART" id="SM00487">
    <property type="entry name" value="DEXDc"/>
    <property type="match status" value="1"/>
</dbReference>
<dbReference type="AlphaFoldDB" id="A0A0N0UND6"/>
<dbReference type="EMBL" id="FNUE01000001">
    <property type="protein sequence ID" value="SEE12872.1"/>
    <property type="molecule type" value="Genomic_DNA"/>
</dbReference>
<evidence type="ECO:0000256" key="6">
    <source>
        <dbReference type="ARBA" id="ARBA00023125"/>
    </source>
</evidence>
<evidence type="ECO:0000256" key="4">
    <source>
        <dbReference type="ARBA" id="ARBA00022806"/>
    </source>
</evidence>
<reference evidence="13 15" key="2">
    <citation type="submission" date="2016-10" db="EMBL/GenBank/DDBJ databases">
        <authorList>
            <person name="Varghese N."/>
            <person name="Submissions S."/>
        </authorList>
    </citation>
    <scope>NUCLEOTIDE SEQUENCE [LARGE SCALE GENOMIC DNA]</scope>
    <source>
        <strain evidence="13 15">DSW-5</strain>
    </source>
</reference>
<evidence type="ECO:0000256" key="9">
    <source>
        <dbReference type="ARBA" id="ARBA00093467"/>
    </source>
</evidence>
<feature type="domain" description="Helicase ATP-binding" evidence="10">
    <location>
        <begin position="38"/>
        <end position="219"/>
    </location>
</feature>
<dbReference type="InterPro" id="IPR017170">
    <property type="entry name" value="Lhr-like"/>
</dbReference>
<keyword evidence="7" id="KW-0234">DNA repair</keyword>
<dbReference type="SMART" id="SM00490">
    <property type="entry name" value="HELICc"/>
    <property type="match status" value="1"/>
</dbReference>
<feature type="domain" description="Helicase C-terminal" evidence="11">
    <location>
        <begin position="251"/>
        <end position="407"/>
    </location>
</feature>
<dbReference type="GO" id="GO:0006281">
    <property type="term" value="P:DNA repair"/>
    <property type="evidence" value="ECO:0007669"/>
    <property type="project" value="UniProtKB-KW"/>
</dbReference>
<evidence type="ECO:0000256" key="3">
    <source>
        <dbReference type="ARBA" id="ARBA00022801"/>
    </source>
</evidence>
<evidence type="ECO:0000256" key="8">
    <source>
        <dbReference type="ARBA" id="ARBA00023235"/>
    </source>
</evidence>
<dbReference type="SUPFAM" id="SSF52540">
    <property type="entry name" value="P-loop containing nucleoside triphosphate hydrolases"/>
    <property type="match status" value="1"/>
</dbReference>
<dbReference type="InterPro" id="IPR052511">
    <property type="entry name" value="ATP-dep_Helicase"/>
</dbReference>
<evidence type="ECO:0000313" key="13">
    <source>
        <dbReference type="EMBL" id="SEE12872.1"/>
    </source>
</evidence>
<dbReference type="GO" id="GO:0016887">
    <property type="term" value="F:ATP hydrolysis activity"/>
    <property type="evidence" value="ECO:0007669"/>
    <property type="project" value="TreeGrafter"/>
</dbReference>
<evidence type="ECO:0000256" key="5">
    <source>
        <dbReference type="ARBA" id="ARBA00022840"/>
    </source>
</evidence>
<dbReference type="PATRIC" id="fig|1300348.6.peg.927"/>
<dbReference type="InterPro" id="IPR001650">
    <property type="entry name" value="Helicase_C-like"/>
</dbReference>
<evidence type="ECO:0000256" key="2">
    <source>
        <dbReference type="ARBA" id="ARBA00022763"/>
    </source>
</evidence>